<reference evidence="1" key="1">
    <citation type="submission" date="2009-07" db="EMBL/GenBank/DDBJ databases">
        <authorList>
            <person name="Weinstock G."/>
            <person name="Sodergren E."/>
            <person name="Clifton S."/>
            <person name="Fulton L."/>
            <person name="Fulton B."/>
            <person name="Courtney L."/>
            <person name="Fronick C."/>
            <person name="Harrison M."/>
            <person name="Strong C."/>
            <person name="Farmer C."/>
            <person name="Delahaunty K."/>
            <person name="Markovic C."/>
            <person name="Hall O."/>
            <person name="Minx P."/>
            <person name="Tomlinson C."/>
            <person name="Mitreva M."/>
            <person name="Nelson J."/>
            <person name="Hou S."/>
            <person name="Wollam A."/>
            <person name="Pepin K.H."/>
            <person name="Johnson M."/>
            <person name="Bhonagiri V."/>
            <person name="Nash W.E."/>
            <person name="Warren W."/>
            <person name="Chinwalla A."/>
            <person name="Mardis E.R."/>
            <person name="Wilson R.K."/>
        </authorList>
    </citation>
    <scope>NUCLEOTIDE SEQUENCE [LARGE SCALE GENOMIC DNA]</scope>
    <source>
        <strain evidence="1">DSM 14469</strain>
    </source>
</reference>
<dbReference type="AlphaFoldDB" id="C6LAT6"/>
<accession>C6LAT6</accession>
<proteinExistence type="predicted"/>
<name>C6LAT6_9FIRM</name>
<comment type="caution">
    <text evidence="1">The sequence shown here is derived from an EMBL/GenBank/DDBJ whole genome shotgun (WGS) entry which is preliminary data.</text>
</comment>
<organism evidence="1 2">
    <name type="scientific">Marvinbryantia formatexigens DSM 14469</name>
    <dbReference type="NCBI Taxonomy" id="478749"/>
    <lineage>
        <taxon>Bacteria</taxon>
        <taxon>Bacillati</taxon>
        <taxon>Bacillota</taxon>
        <taxon>Clostridia</taxon>
        <taxon>Lachnospirales</taxon>
        <taxon>Lachnospiraceae</taxon>
        <taxon>Marvinbryantia</taxon>
    </lineage>
</organism>
<evidence type="ECO:0000313" key="2">
    <source>
        <dbReference type="Proteomes" id="UP000005561"/>
    </source>
</evidence>
<dbReference type="Proteomes" id="UP000005561">
    <property type="component" value="Unassembled WGS sequence"/>
</dbReference>
<gene>
    <name evidence="1" type="ORF">BRYFOR_05730</name>
</gene>
<evidence type="ECO:0000313" key="1">
    <source>
        <dbReference type="EMBL" id="EET62067.1"/>
    </source>
</evidence>
<protein>
    <submittedName>
        <fullName evidence="1">Uncharacterized protein</fullName>
    </submittedName>
</protein>
<sequence>MTDGKQFLQISLDTKKGKLPPFLTATPLLLFNIKQNLFRIFQLSLRIDKKRILLNDFPLLFEV</sequence>
<keyword evidence="2" id="KW-1185">Reference proteome</keyword>
<dbReference type="EMBL" id="ACCL02000003">
    <property type="protein sequence ID" value="EET62067.1"/>
    <property type="molecule type" value="Genomic_DNA"/>
</dbReference>